<keyword evidence="2" id="KW-1185">Reference proteome</keyword>
<dbReference type="EMBL" id="JAFHKR010000039">
    <property type="protein sequence ID" value="MBN3555456.1"/>
    <property type="molecule type" value="Genomic_DNA"/>
</dbReference>
<reference evidence="1 2" key="1">
    <citation type="submission" date="2021-01" db="EMBL/GenBank/DDBJ databases">
        <title>Genome Sequencing of Type Strains.</title>
        <authorList>
            <person name="Lemaire J.F."/>
            <person name="Inderbitzin P."/>
            <person name="Collins S.B."/>
            <person name="Wespe N."/>
            <person name="Knight-Connoni V."/>
        </authorList>
    </citation>
    <scope>NUCLEOTIDE SEQUENCE [LARGE SCALE GENOMIC DNA]</scope>
    <source>
        <strain evidence="1 2">DSM 23009</strain>
    </source>
</reference>
<evidence type="ECO:0008006" key="3">
    <source>
        <dbReference type="Google" id="ProtNLM"/>
    </source>
</evidence>
<proteinExistence type="predicted"/>
<dbReference type="Proteomes" id="UP001296923">
    <property type="component" value="Unassembled WGS sequence"/>
</dbReference>
<dbReference type="RefSeq" id="WP_205726275.1">
    <property type="nucleotide sequence ID" value="NZ_JAFHKR010000039.1"/>
</dbReference>
<organism evidence="1 2">
    <name type="scientific">Fictibacillus nanhaiensis</name>
    <dbReference type="NCBI Taxonomy" id="742169"/>
    <lineage>
        <taxon>Bacteria</taxon>
        <taxon>Bacillati</taxon>
        <taxon>Bacillota</taxon>
        <taxon>Bacilli</taxon>
        <taxon>Bacillales</taxon>
        <taxon>Fictibacillaceae</taxon>
        <taxon>Fictibacillus</taxon>
    </lineage>
</organism>
<evidence type="ECO:0000313" key="1">
    <source>
        <dbReference type="EMBL" id="MBN3555456.1"/>
    </source>
</evidence>
<gene>
    <name evidence="1" type="ORF">JYA63_14350</name>
</gene>
<accession>A0ABS2ZVI9</accession>
<name>A0ABS2ZVI9_9BACL</name>
<comment type="caution">
    <text evidence="1">The sequence shown here is derived from an EMBL/GenBank/DDBJ whole genome shotgun (WGS) entry which is preliminary data.</text>
</comment>
<evidence type="ECO:0000313" key="2">
    <source>
        <dbReference type="Proteomes" id="UP001296923"/>
    </source>
</evidence>
<protein>
    <recommendedName>
        <fullName evidence="3">DUF3221 domain-containing protein</fullName>
    </recommendedName>
</protein>
<sequence>MQKVSSIFCTFIAGFLLFFAWSGYIKDEFKSDEFQGYVIKKERSEKVISMGSSLISQPQYTIFFEDRQKLQVPHAIYMKIKVGNYIQLIKHKDNITLSE</sequence>